<dbReference type="AlphaFoldDB" id="A0A1L3MFR2"/>
<reference evidence="4 6" key="1">
    <citation type="submission" date="2015-11" db="EMBL/GenBank/DDBJ databases">
        <authorList>
            <person name="Zhang Y."/>
            <person name="Guo Z."/>
        </authorList>
    </citation>
    <scope>NUCLEOTIDE SEQUENCE [LARGE SCALE GENOMIC DNA]</scope>
    <source>
        <strain evidence="4 6">YFY001</strain>
    </source>
</reference>
<gene>
    <name evidence="4" type="ORF">ASJ30_06140</name>
    <name evidence="5" type="ORF">IGS73_06175</name>
</gene>
<dbReference type="InterPro" id="IPR037165">
    <property type="entry name" value="AldOxase/xan_DH_Mopterin-bd_sf"/>
</dbReference>
<dbReference type="Pfam" id="PF01315">
    <property type="entry name" value="Ald_Xan_dh_C"/>
    <property type="match status" value="1"/>
</dbReference>
<dbReference type="RefSeq" id="WP_072624332.1">
    <property type="nucleotide sequence ID" value="NZ_CP013290.1"/>
</dbReference>
<dbReference type="InterPro" id="IPR046867">
    <property type="entry name" value="AldOxase/xan_DH_MoCoBD2"/>
</dbReference>
<organism evidence="4 6">
    <name type="scientific">Janibacter indicus</name>
    <dbReference type="NCBI Taxonomy" id="857417"/>
    <lineage>
        <taxon>Bacteria</taxon>
        <taxon>Bacillati</taxon>
        <taxon>Actinomycetota</taxon>
        <taxon>Actinomycetes</taxon>
        <taxon>Micrococcales</taxon>
        <taxon>Intrasporangiaceae</taxon>
        <taxon>Janibacter</taxon>
    </lineage>
</organism>
<name>A0A1L3MFR2_9MICO</name>
<evidence type="ECO:0000259" key="3">
    <source>
        <dbReference type="SMART" id="SM01008"/>
    </source>
</evidence>
<keyword evidence="2" id="KW-0560">Oxidoreductase</keyword>
<proteinExistence type="predicted"/>
<dbReference type="Gene3D" id="3.90.1170.50">
    <property type="entry name" value="Aldehyde oxidase/xanthine dehydrogenase, a/b hammerhead"/>
    <property type="match status" value="1"/>
</dbReference>
<dbReference type="Proteomes" id="UP000593998">
    <property type="component" value="Chromosome"/>
</dbReference>
<keyword evidence="1" id="KW-0500">Molybdenum</keyword>
<dbReference type="SMART" id="SM01008">
    <property type="entry name" value="Ald_Xan_dh_C"/>
    <property type="match status" value="1"/>
</dbReference>
<protein>
    <submittedName>
        <fullName evidence="4 5">Xanthine dehydrogenase</fullName>
    </submittedName>
</protein>
<feature type="domain" description="Aldehyde oxidase/xanthine dehydrogenase a/b hammerhead" evidence="3">
    <location>
        <begin position="24"/>
        <end position="128"/>
    </location>
</feature>
<evidence type="ECO:0000256" key="1">
    <source>
        <dbReference type="ARBA" id="ARBA00022505"/>
    </source>
</evidence>
<evidence type="ECO:0000313" key="4">
    <source>
        <dbReference type="EMBL" id="APH01172.1"/>
    </source>
</evidence>
<sequence>MTDMITPRAMGTDRARHDAVAKVTGTAPYAADHEQAERVHLHPVQATIARGRIAGIDTSAAEALDGVILTLTHLDAPRLASSDDTEMLILQSDEVAFRGQLIGAVVARTSETAREAASLVKVTYEEQPVDATLSAERDDLYAPDEVNAGHETDTASGDVDAAFEAAEVRLEQTYTTPMEHNNPMEPHTTVALWQEEHLTLWDSIQGAHTARSALAPLLGLEPEQLRVLAPFVGGGFGSKGKPHSHEVLAAMAAMRLPGLSVSFCVTRQQMFTLTGYRTPTISRVRLGSDRQGRLSAISHDVVEQSARLYEFAEQTAAPTRTMYAAPHRRTTHRLATLDVPVPFWMRAPGECPGMHALEVAMDELAIACELDPIELRVRNDTAIHPDTGLPFTHRDLVGCLREGARRFGWADRDPRPGRREGDWFVGTGVAASTYPALMMTGNVARVTYDGDRYRVEIGATDIGTGTWTALAQIAADALECPVEDVDLRIGDSDLPTGSLAGGSTGISSWGTTVVTAARAFREEHGRTPAAGATTQAEQPESDLTERFAPHSFGAQFAEVRVHAETGEVRVPRMLGVFSVGRIINPRTAHSQLTGAMVMGLSMALHEHSVLDERWAHVVNHDLAGYHVAAHADVADIEAVWLDETDEHINPMGSRGVGEIGIVGASAAVANATYHATGIRVRELPLTPDLFLRGDPQRVAR</sequence>
<dbReference type="EMBL" id="CP062789">
    <property type="protein sequence ID" value="QOK23959.1"/>
    <property type="molecule type" value="Genomic_DNA"/>
</dbReference>
<dbReference type="InterPro" id="IPR000674">
    <property type="entry name" value="Ald_Oxase/Xan_DH_a/b"/>
</dbReference>
<evidence type="ECO:0000313" key="6">
    <source>
        <dbReference type="Proteomes" id="UP000182938"/>
    </source>
</evidence>
<reference evidence="5 7" key="2">
    <citation type="submission" date="2020-10" db="EMBL/GenBank/DDBJ databases">
        <title>Janibacter indicus TT2 genome sequence.</title>
        <authorList>
            <person name="Lee K."/>
            <person name="Ganzorig M."/>
        </authorList>
    </citation>
    <scope>NUCLEOTIDE SEQUENCE [LARGE SCALE GENOMIC DNA]</scope>
    <source>
        <strain evidence="5 7">TT2</strain>
    </source>
</reference>
<evidence type="ECO:0000313" key="5">
    <source>
        <dbReference type="EMBL" id="QOK23959.1"/>
    </source>
</evidence>
<dbReference type="InterPro" id="IPR036856">
    <property type="entry name" value="Ald_Oxase/Xan_DH_a/b_sf"/>
</dbReference>
<dbReference type="KEGG" id="jte:ASJ30_06140"/>
<dbReference type="Proteomes" id="UP000182938">
    <property type="component" value="Chromosome"/>
</dbReference>
<dbReference type="SUPFAM" id="SSF56003">
    <property type="entry name" value="Molybdenum cofactor-binding domain"/>
    <property type="match status" value="1"/>
</dbReference>
<evidence type="ECO:0000256" key="2">
    <source>
        <dbReference type="ARBA" id="ARBA00023002"/>
    </source>
</evidence>
<dbReference type="SUPFAM" id="SSF54665">
    <property type="entry name" value="CO dehydrogenase molybdoprotein N-domain-like"/>
    <property type="match status" value="1"/>
</dbReference>
<accession>A0A1L3MFR2</accession>
<dbReference type="Gene3D" id="3.30.365.10">
    <property type="entry name" value="Aldehyde oxidase/xanthine dehydrogenase, molybdopterin binding domain"/>
    <property type="match status" value="4"/>
</dbReference>
<evidence type="ECO:0000313" key="7">
    <source>
        <dbReference type="Proteomes" id="UP000593998"/>
    </source>
</evidence>
<dbReference type="PANTHER" id="PTHR11908:SF132">
    <property type="entry name" value="ALDEHYDE OXIDASE 1-RELATED"/>
    <property type="match status" value="1"/>
</dbReference>
<dbReference type="PANTHER" id="PTHR11908">
    <property type="entry name" value="XANTHINE DEHYDROGENASE"/>
    <property type="match status" value="1"/>
</dbReference>
<dbReference type="InterPro" id="IPR016208">
    <property type="entry name" value="Ald_Oxase/xanthine_DH-like"/>
</dbReference>
<dbReference type="Pfam" id="PF02738">
    <property type="entry name" value="MoCoBD_1"/>
    <property type="match status" value="1"/>
</dbReference>
<keyword evidence="6" id="KW-1185">Reference proteome</keyword>
<dbReference type="InterPro" id="IPR008274">
    <property type="entry name" value="AldOxase/xan_DH_MoCoBD1"/>
</dbReference>
<dbReference type="GO" id="GO:0016491">
    <property type="term" value="F:oxidoreductase activity"/>
    <property type="evidence" value="ECO:0007669"/>
    <property type="project" value="UniProtKB-KW"/>
</dbReference>
<dbReference type="Pfam" id="PF20256">
    <property type="entry name" value="MoCoBD_2"/>
    <property type="match status" value="2"/>
</dbReference>
<dbReference type="GO" id="GO:0005506">
    <property type="term" value="F:iron ion binding"/>
    <property type="evidence" value="ECO:0007669"/>
    <property type="project" value="InterPro"/>
</dbReference>
<dbReference type="EMBL" id="CP013290">
    <property type="protein sequence ID" value="APH01172.1"/>
    <property type="molecule type" value="Genomic_DNA"/>
</dbReference>